<gene>
    <name evidence="1" type="ORF">CspeluHIS016_0106790</name>
</gene>
<sequence>MISYWVNLGCYLIKNDATWCFPMALQIVFALANSKSGARFGGIVGSAQKESGHKFRVASSSYGKPAMSTHTPRPPVQTFRQIWAISFITYYLIRVNDTVYFTLSRAVHGRAPESPALMLYTALLQAILTGLYNKIAREELVCPLLFLINTLHGDGDWPNTIQWGTYVLPRGVVIVPVVHLETKNYFLEEIIFAKAHNGAALSKSGDIPPEGLRRG</sequence>
<keyword evidence="2" id="KW-1185">Reference proteome</keyword>
<dbReference type="EMBL" id="BTCM01000001">
    <property type="protein sequence ID" value="GMK54093.1"/>
    <property type="molecule type" value="Genomic_DNA"/>
</dbReference>
<organism evidence="1 2">
    <name type="scientific">Cutaneotrichosporon spelunceum</name>
    <dbReference type="NCBI Taxonomy" id="1672016"/>
    <lineage>
        <taxon>Eukaryota</taxon>
        <taxon>Fungi</taxon>
        <taxon>Dikarya</taxon>
        <taxon>Basidiomycota</taxon>
        <taxon>Agaricomycotina</taxon>
        <taxon>Tremellomycetes</taxon>
        <taxon>Trichosporonales</taxon>
        <taxon>Trichosporonaceae</taxon>
        <taxon>Cutaneotrichosporon</taxon>
    </lineage>
</organism>
<dbReference type="AlphaFoldDB" id="A0AAD3TP16"/>
<name>A0AAD3TP16_9TREE</name>
<evidence type="ECO:0000313" key="2">
    <source>
        <dbReference type="Proteomes" id="UP001222932"/>
    </source>
</evidence>
<reference evidence="1" key="2">
    <citation type="submission" date="2023-06" db="EMBL/GenBank/DDBJ databases">
        <authorList>
            <person name="Kobayashi Y."/>
            <person name="Kayamori A."/>
            <person name="Aoki K."/>
            <person name="Shiwa Y."/>
            <person name="Fujita N."/>
            <person name="Sugita T."/>
            <person name="Iwasaki W."/>
            <person name="Tanaka N."/>
            <person name="Takashima M."/>
        </authorList>
    </citation>
    <scope>NUCLEOTIDE SEQUENCE</scope>
    <source>
        <strain evidence="1">HIS016</strain>
    </source>
</reference>
<dbReference type="Proteomes" id="UP001222932">
    <property type="component" value="Unassembled WGS sequence"/>
</dbReference>
<accession>A0AAD3TP16</accession>
<reference evidence="1" key="1">
    <citation type="journal article" date="2023" name="BMC Genomics">
        <title>Chromosome-level genome assemblies of Cutaneotrichosporon spp. (Trichosporonales, Basidiomycota) reveal imbalanced evolution between nucleotide sequences and chromosome synteny.</title>
        <authorList>
            <person name="Kobayashi Y."/>
            <person name="Kayamori A."/>
            <person name="Aoki K."/>
            <person name="Shiwa Y."/>
            <person name="Matsutani M."/>
            <person name="Fujita N."/>
            <person name="Sugita T."/>
            <person name="Iwasaki W."/>
            <person name="Tanaka N."/>
            <person name="Takashima M."/>
        </authorList>
    </citation>
    <scope>NUCLEOTIDE SEQUENCE</scope>
    <source>
        <strain evidence="1">HIS016</strain>
    </source>
</reference>
<proteinExistence type="predicted"/>
<evidence type="ECO:0000313" key="1">
    <source>
        <dbReference type="EMBL" id="GMK54093.1"/>
    </source>
</evidence>
<comment type="caution">
    <text evidence="1">The sequence shown here is derived from an EMBL/GenBank/DDBJ whole genome shotgun (WGS) entry which is preliminary data.</text>
</comment>
<protein>
    <submittedName>
        <fullName evidence="1">Uncharacterized protein</fullName>
    </submittedName>
</protein>